<dbReference type="Proteomes" id="UP000282930">
    <property type="component" value="Chromosome"/>
</dbReference>
<proteinExistence type="predicted"/>
<dbReference type="SUPFAM" id="SSF48452">
    <property type="entry name" value="TPR-like"/>
    <property type="match status" value="1"/>
</dbReference>
<gene>
    <name evidence="2" type="ORF">ELD05_08675</name>
</gene>
<reference evidence="2 3" key="1">
    <citation type="submission" date="2018-12" db="EMBL/GenBank/DDBJ databases">
        <title>Genome sequence from the cellulolytic species, Caldicellulosiruptor changbaiensis.</title>
        <authorList>
            <person name="Blumer-Schuette S.E."/>
            <person name="Mendoza C."/>
        </authorList>
    </citation>
    <scope>NUCLEOTIDE SEQUENCE [LARGE SCALE GENOMIC DNA]</scope>
    <source>
        <strain evidence="2 3">CBS-Z</strain>
    </source>
</reference>
<dbReference type="InterPro" id="IPR011990">
    <property type="entry name" value="TPR-like_helical_dom_sf"/>
</dbReference>
<evidence type="ECO:0000256" key="1">
    <source>
        <dbReference type="PROSITE-ProRule" id="PRU00339"/>
    </source>
</evidence>
<name>A0A3T0D6J3_9FIRM</name>
<sequence>MDIYEKLLTCPVCQSTIKAPFVKSSAIYVEKRDTDLCVYYKGVNPLLYDVVVCGECGYAALHKNFGKLTKWDIESLKEKVQQKWVKREIPFERTVDDAITLYKLALITATSKRKVNKYEIAGILLRISWLYRLSQNKEKELEFQKLALQTYKDAFEHEEGSGDEIDLATVMYLIGELSRRIGDLDEARKWFSKLISSKESRHNPHILELAREQIQALKDME</sequence>
<organism evidence="2 3">
    <name type="scientific">Caldicellulosiruptor changbaiensis</name>
    <dbReference type="NCBI Taxonomy" id="1222016"/>
    <lineage>
        <taxon>Bacteria</taxon>
        <taxon>Bacillati</taxon>
        <taxon>Bacillota</taxon>
        <taxon>Bacillota incertae sedis</taxon>
        <taxon>Caldicellulosiruptorales</taxon>
        <taxon>Caldicellulosiruptoraceae</taxon>
        <taxon>Caldicellulosiruptor</taxon>
    </lineage>
</organism>
<evidence type="ECO:0000313" key="3">
    <source>
        <dbReference type="Proteomes" id="UP000282930"/>
    </source>
</evidence>
<dbReference type="Pfam" id="PF09986">
    <property type="entry name" value="DUF2225"/>
    <property type="match status" value="1"/>
</dbReference>
<dbReference type="KEGG" id="ccha:ELD05_08675"/>
<dbReference type="Gene3D" id="1.25.40.10">
    <property type="entry name" value="Tetratricopeptide repeat domain"/>
    <property type="match status" value="1"/>
</dbReference>
<keyword evidence="3" id="KW-1185">Reference proteome</keyword>
<accession>A0A3T0D6J3</accession>
<protein>
    <submittedName>
        <fullName evidence="2">DUF2225 domain-containing protein</fullName>
    </submittedName>
</protein>
<dbReference type="AlphaFoldDB" id="A0A3T0D6J3"/>
<dbReference type="PROSITE" id="PS50005">
    <property type="entry name" value="TPR"/>
    <property type="match status" value="1"/>
</dbReference>
<dbReference type="InterPro" id="IPR018708">
    <property type="entry name" value="DUF2225"/>
</dbReference>
<evidence type="ECO:0000313" key="2">
    <source>
        <dbReference type="EMBL" id="AZT90711.1"/>
    </source>
</evidence>
<keyword evidence="1" id="KW-0802">TPR repeat</keyword>
<feature type="repeat" description="TPR" evidence="1">
    <location>
        <begin position="168"/>
        <end position="201"/>
    </location>
</feature>
<dbReference type="EMBL" id="CP034791">
    <property type="protein sequence ID" value="AZT90711.1"/>
    <property type="molecule type" value="Genomic_DNA"/>
</dbReference>
<dbReference type="RefSeq" id="WP_127352113.1">
    <property type="nucleotide sequence ID" value="NZ_CP034791.1"/>
</dbReference>
<dbReference type="InterPro" id="IPR019734">
    <property type="entry name" value="TPR_rpt"/>
</dbReference>